<evidence type="ECO:0000313" key="3">
    <source>
        <dbReference type="Proteomes" id="UP000306888"/>
    </source>
</evidence>
<feature type="domain" description="SnoaL-like" evidence="1">
    <location>
        <begin position="8"/>
        <end position="107"/>
    </location>
</feature>
<protein>
    <submittedName>
        <fullName evidence="2">Nuclear transport factor 2 family protein</fullName>
    </submittedName>
</protein>
<name>A0A4S2DKR4_9CLOT</name>
<sequence>MEFREEIVRSYFKAWINNERDVLKEIFSENIVYSECYGPEYNDIDIIQRWFEDWHNNGEVLAWDIKQFIHDENITVVEWYFKCVYKDNASEFDGVSIIDFDDNNRIISLKEFQSKFKHYYPYG</sequence>
<dbReference type="Pfam" id="PF12680">
    <property type="entry name" value="SnoaL_2"/>
    <property type="match status" value="1"/>
</dbReference>
<organism evidence="2 3">
    <name type="scientific">Clostridium sartagoforme</name>
    <dbReference type="NCBI Taxonomy" id="84031"/>
    <lineage>
        <taxon>Bacteria</taxon>
        <taxon>Bacillati</taxon>
        <taxon>Bacillota</taxon>
        <taxon>Clostridia</taxon>
        <taxon>Eubacteriales</taxon>
        <taxon>Clostridiaceae</taxon>
        <taxon>Clostridium</taxon>
    </lineage>
</organism>
<gene>
    <name evidence="2" type="ORF">E5347_07880</name>
</gene>
<evidence type="ECO:0000313" key="2">
    <source>
        <dbReference type="EMBL" id="TGY42856.1"/>
    </source>
</evidence>
<dbReference type="InterPro" id="IPR032710">
    <property type="entry name" value="NTF2-like_dom_sf"/>
</dbReference>
<dbReference type="AlphaFoldDB" id="A0A4S2DKR4"/>
<dbReference type="SUPFAM" id="SSF54427">
    <property type="entry name" value="NTF2-like"/>
    <property type="match status" value="1"/>
</dbReference>
<accession>A0A4S2DKR4</accession>
<evidence type="ECO:0000259" key="1">
    <source>
        <dbReference type="Pfam" id="PF12680"/>
    </source>
</evidence>
<dbReference type="RefSeq" id="WP_136006409.1">
    <property type="nucleotide sequence ID" value="NZ_SRYR01000002.1"/>
</dbReference>
<comment type="caution">
    <text evidence="2">The sequence shown here is derived from an EMBL/GenBank/DDBJ whole genome shotgun (WGS) entry which is preliminary data.</text>
</comment>
<reference evidence="2 3" key="1">
    <citation type="submission" date="2019-04" db="EMBL/GenBank/DDBJ databases">
        <title>Microbes associate with the intestines of laboratory mice.</title>
        <authorList>
            <person name="Navarre W."/>
            <person name="Wong E."/>
            <person name="Huang K."/>
            <person name="Tropini C."/>
            <person name="Ng K."/>
            <person name="Yu B."/>
        </authorList>
    </citation>
    <scope>NUCLEOTIDE SEQUENCE [LARGE SCALE GENOMIC DNA]</scope>
    <source>
        <strain evidence="2 3">NM50_B9-20</strain>
    </source>
</reference>
<proteinExistence type="predicted"/>
<dbReference type="EMBL" id="SRYR01000002">
    <property type="protein sequence ID" value="TGY42856.1"/>
    <property type="molecule type" value="Genomic_DNA"/>
</dbReference>
<dbReference type="Proteomes" id="UP000306888">
    <property type="component" value="Unassembled WGS sequence"/>
</dbReference>
<keyword evidence="3" id="KW-1185">Reference proteome</keyword>
<dbReference type="Gene3D" id="3.10.450.50">
    <property type="match status" value="1"/>
</dbReference>
<dbReference type="OrthoDB" id="4203328at2"/>
<dbReference type="InterPro" id="IPR037401">
    <property type="entry name" value="SnoaL-like"/>
</dbReference>